<dbReference type="GO" id="GO:0016616">
    <property type="term" value="F:oxidoreductase activity, acting on the CH-OH group of donors, NAD or NADP as acceptor"/>
    <property type="evidence" value="ECO:0007669"/>
    <property type="project" value="UniProtKB-ARBA"/>
</dbReference>
<dbReference type="EMBL" id="LAZR01000044">
    <property type="protein sequence ID" value="KKN99800.1"/>
    <property type="molecule type" value="Genomic_DNA"/>
</dbReference>
<dbReference type="SUPFAM" id="SSF51735">
    <property type="entry name" value="NAD(P)-binding Rossmann-fold domains"/>
    <property type="match status" value="1"/>
</dbReference>
<dbReference type="PANTHER" id="PTHR42760">
    <property type="entry name" value="SHORT-CHAIN DEHYDROGENASES/REDUCTASES FAMILY MEMBER"/>
    <property type="match status" value="1"/>
</dbReference>
<name>A0A0F9V3K2_9ZZZZ</name>
<dbReference type="FunFam" id="3.40.50.720:FF:000173">
    <property type="entry name" value="3-oxoacyl-[acyl-carrier protein] reductase"/>
    <property type="match status" value="1"/>
</dbReference>
<dbReference type="Pfam" id="PF13561">
    <property type="entry name" value="adh_short_C2"/>
    <property type="match status" value="1"/>
</dbReference>
<organism evidence="4">
    <name type="scientific">marine sediment metagenome</name>
    <dbReference type="NCBI Taxonomy" id="412755"/>
    <lineage>
        <taxon>unclassified sequences</taxon>
        <taxon>metagenomes</taxon>
        <taxon>ecological metagenomes</taxon>
    </lineage>
</organism>
<evidence type="ECO:0000259" key="3">
    <source>
        <dbReference type="SMART" id="SM00822"/>
    </source>
</evidence>
<dbReference type="InterPro" id="IPR002347">
    <property type="entry name" value="SDR_fam"/>
</dbReference>
<dbReference type="AlphaFoldDB" id="A0A0F9V3K2"/>
<reference evidence="4" key="1">
    <citation type="journal article" date="2015" name="Nature">
        <title>Complex archaea that bridge the gap between prokaryotes and eukaryotes.</title>
        <authorList>
            <person name="Spang A."/>
            <person name="Saw J.H."/>
            <person name="Jorgensen S.L."/>
            <person name="Zaremba-Niedzwiedzka K."/>
            <person name="Martijn J."/>
            <person name="Lind A.E."/>
            <person name="van Eijk R."/>
            <person name="Schleper C."/>
            <person name="Guy L."/>
            <person name="Ettema T.J."/>
        </authorList>
    </citation>
    <scope>NUCLEOTIDE SEQUENCE</scope>
</reference>
<accession>A0A0F9V3K2</accession>
<dbReference type="SMART" id="SM00822">
    <property type="entry name" value="PKS_KR"/>
    <property type="match status" value="1"/>
</dbReference>
<dbReference type="Gene3D" id="3.40.50.720">
    <property type="entry name" value="NAD(P)-binding Rossmann-like Domain"/>
    <property type="match status" value="1"/>
</dbReference>
<comment type="similarity">
    <text evidence="1">Belongs to the short-chain dehydrogenases/reductases (SDR) family.</text>
</comment>
<dbReference type="PANTHER" id="PTHR42760:SF133">
    <property type="entry name" value="3-OXOACYL-[ACYL-CARRIER-PROTEIN] REDUCTASE"/>
    <property type="match status" value="1"/>
</dbReference>
<evidence type="ECO:0000313" key="4">
    <source>
        <dbReference type="EMBL" id="KKN99800.1"/>
    </source>
</evidence>
<sequence length="246" mass="26209">MDNKTAVITGGSRNIGLAIAEKFYTLGYNVAILSVSENSAKKAAKNIDNTGNNVIGYRCDVTDVSSVEETLANINSHFGGIDILVNSAGILDMASIEETSIEEWDNVMAVNLRGTFTMIQKSIKYLEKSKAPRIINLSSNAGRMGGFENGLAYSASKGGIIALTYGLARRLAKQRITVNCIAPGTIESDMSAARSPEVLKKLKERFPLERFGTPKEVAAAACYFASDDAGFTTGSVLDVNGGLFMG</sequence>
<dbReference type="PRINTS" id="PR00080">
    <property type="entry name" value="SDRFAMILY"/>
</dbReference>
<protein>
    <recommendedName>
        <fullName evidence="3">Ketoreductase domain-containing protein</fullName>
    </recommendedName>
</protein>
<evidence type="ECO:0000256" key="1">
    <source>
        <dbReference type="ARBA" id="ARBA00006484"/>
    </source>
</evidence>
<gene>
    <name evidence="4" type="ORF">LCGC14_0132210</name>
</gene>
<evidence type="ECO:0000256" key="2">
    <source>
        <dbReference type="ARBA" id="ARBA00023002"/>
    </source>
</evidence>
<proteinExistence type="inferred from homology"/>
<feature type="domain" description="Ketoreductase" evidence="3">
    <location>
        <begin position="4"/>
        <end position="189"/>
    </location>
</feature>
<keyword evidence="2" id="KW-0560">Oxidoreductase</keyword>
<dbReference type="NCBIfam" id="NF009466">
    <property type="entry name" value="PRK12826.1-2"/>
    <property type="match status" value="1"/>
</dbReference>
<dbReference type="PROSITE" id="PS00061">
    <property type="entry name" value="ADH_SHORT"/>
    <property type="match status" value="1"/>
</dbReference>
<comment type="caution">
    <text evidence="4">The sequence shown here is derived from an EMBL/GenBank/DDBJ whole genome shotgun (WGS) entry which is preliminary data.</text>
</comment>
<dbReference type="InterPro" id="IPR057326">
    <property type="entry name" value="KR_dom"/>
</dbReference>
<dbReference type="InterPro" id="IPR020904">
    <property type="entry name" value="Sc_DH/Rdtase_CS"/>
</dbReference>
<dbReference type="InterPro" id="IPR036291">
    <property type="entry name" value="NAD(P)-bd_dom_sf"/>
</dbReference>
<dbReference type="PRINTS" id="PR00081">
    <property type="entry name" value="GDHRDH"/>
</dbReference>